<accession>A0A4Q7J9F5</accession>
<evidence type="ECO:0000256" key="1">
    <source>
        <dbReference type="SAM" id="MobiDB-lite"/>
    </source>
</evidence>
<feature type="region of interest" description="Disordered" evidence="1">
    <location>
        <begin position="25"/>
        <end position="50"/>
    </location>
</feature>
<protein>
    <recommendedName>
        <fullName evidence="5">Ig-like domain-containing protein</fullName>
    </recommendedName>
</protein>
<evidence type="ECO:0000313" key="3">
    <source>
        <dbReference type="EMBL" id="RZQ62774.1"/>
    </source>
</evidence>
<dbReference type="Proteomes" id="UP000292003">
    <property type="component" value="Unassembled WGS sequence"/>
</dbReference>
<feature type="region of interest" description="Disordered" evidence="1">
    <location>
        <begin position="129"/>
        <end position="152"/>
    </location>
</feature>
<evidence type="ECO:0000256" key="2">
    <source>
        <dbReference type="SAM" id="SignalP"/>
    </source>
</evidence>
<name>A0A4Q7J9F5_9PSEU</name>
<dbReference type="EMBL" id="SFCC01000008">
    <property type="protein sequence ID" value="RZQ62774.1"/>
    <property type="molecule type" value="Genomic_DNA"/>
</dbReference>
<proteinExistence type="predicted"/>
<evidence type="ECO:0000313" key="4">
    <source>
        <dbReference type="Proteomes" id="UP000292003"/>
    </source>
</evidence>
<gene>
    <name evidence="3" type="ORF">EWH70_17665</name>
</gene>
<organism evidence="3 4">
    <name type="scientific">Amycolatopsis suaedae</name>
    <dbReference type="NCBI Taxonomy" id="2510978"/>
    <lineage>
        <taxon>Bacteria</taxon>
        <taxon>Bacillati</taxon>
        <taxon>Actinomycetota</taxon>
        <taxon>Actinomycetes</taxon>
        <taxon>Pseudonocardiales</taxon>
        <taxon>Pseudonocardiaceae</taxon>
        <taxon>Amycolatopsis</taxon>
    </lineage>
</organism>
<keyword evidence="2" id="KW-0732">Signal</keyword>
<dbReference type="RefSeq" id="WP_130476512.1">
    <property type="nucleotide sequence ID" value="NZ_SFCC01000008.1"/>
</dbReference>
<keyword evidence="4" id="KW-1185">Reference proteome</keyword>
<feature type="signal peptide" evidence="2">
    <location>
        <begin position="1"/>
        <end position="24"/>
    </location>
</feature>
<dbReference type="OrthoDB" id="3629550at2"/>
<feature type="chain" id="PRO_5039187455" description="Ig-like domain-containing protein" evidence="2">
    <location>
        <begin position="25"/>
        <end position="152"/>
    </location>
</feature>
<dbReference type="AlphaFoldDB" id="A0A4Q7J9F5"/>
<reference evidence="3 4" key="1">
    <citation type="submission" date="2019-02" db="EMBL/GenBank/DDBJ databases">
        <title>Draft genome sequence of Amycolatopsis sp. 8-3EHSu isolated from roots of Suaeda maritima.</title>
        <authorList>
            <person name="Duangmal K."/>
            <person name="Chantavorakit T."/>
        </authorList>
    </citation>
    <scope>NUCLEOTIDE SEQUENCE [LARGE SCALE GENOMIC DNA]</scope>
    <source>
        <strain evidence="3 4">8-3EHSu</strain>
    </source>
</reference>
<sequence length="152" mass="15322">MTITRLTAAGLLAGTLLLTPAALAQAPTSPSKPPGPQLTVKVSPSKGKPGTKVSISYDCQVEGAAWYGYPSSGAIDIKSSPASDKATGTVKNVKPGEYSIDVLCQYKGGSRREGSATFTVLGAEQLQPAPAKKPGQVVKVPAGGVETGGGPK</sequence>
<evidence type="ECO:0008006" key="5">
    <source>
        <dbReference type="Google" id="ProtNLM"/>
    </source>
</evidence>
<comment type="caution">
    <text evidence="3">The sequence shown here is derived from an EMBL/GenBank/DDBJ whole genome shotgun (WGS) entry which is preliminary data.</text>
</comment>